<reference evidence="2 3" key="1">
    <citation type="submission" date="2016-09" db="EMBL/GenBank/DDBJ databases">
        <title>Metabolic pathway, cell adaptation mechanisms and a novel monoxygenase revealed through proteogenomic-transcription analysis of a Sphingomonas haloaromaticamans strain degrading the fungicide ortho-phenylphenol.</title>
        <authorList>
            <person name="Perruchon C."/>
            <person name="Papadopoulou E.S."/>
            <person name="Rousidou C."/>
            <person name="Vasileiadis S."/>
            <person name="Tanou G."/>
            <person name="Amoutzias G."/>
            <person name="Molassiotis A."/>
            <person name="Karpouzas D.G."/>
        </authorList>
    </citation>
    <scope>NUCLEOTIDE SEQUENCE [LARGE SCALE GENOMIC DNA]</scope>
    <source>
        <strain evidence="2 3">P3</strain>
    </source>
</reference>
<dbReference type="Proteomes" id="UP000179467">
    <property type="component" value="Unassembled WGS sequence"/>
</dbReference>
<keyword evidence="3" id="KW-1185">Reference proteome</keyword>
<evidence type="ECO:0000313" key="2">
    <source>
        <dbReference type="EMBL" id="OHT21939.1"/>
    </source>
</evidence>
<feature type="region of interest" description="Disordered" evidence="1">
    <location>
        <begin position="1"/>
        <end position="82"/>
    </location>
</feature>
<evidence type="ECO:0000256" key="1">
    <source>
        <dbReference type="SAM" id="MobiDB-lite"/>
    </source>
</evidence>
<evidence type="ECO:0000313" key="3">
    <source>
        <dbReference type="Proteomes" id="UP000179467"/>
    </source>
</evidence>
<dbReference type="EMBL" id="MIPT01000001">
    <property type="protein sequence ID" value="OHT21939.1"/>
    <property type="molecule type" value="Genomic_DNA"/>
</dbReference>
<protein>
    <submittedName>
        <fullName evidence="2">Uncharacterized protein</fullName>
    </submittedName>
</protein>
<name>A0A1S1HI17_9SPHN</name>
<feature type="compositionally biased region" description="Low complexity" evidence="1">
    <location>
        <begin position="1"/>
        <end position="14"/>
    </location>
</feature>
<proteinExistence type="predicted"/>
<accession>A0A1S1HI17</accession>
<feature type="region of interest" description="Disordered" evidence="1">
    <location>
        <begin position="244"/>
        <end position="281"/>
    </location>
</feature>
<organism evidence="2 3">
    <name type="scientific">Edaphosphingomonas haloaromaticamans</name>
    <dbReference type="NCBI Taxonomy" id="653954"/>
    <lineage>
        <taxon>Bacteria</taxon>
        <taxon>Pseudomonadati</taxon>
        <taxon>Pseudomonadota</taxon>
        <taxon>Alphaproteobacteria</taxon>
        <taxon>Sphingomonadales</taxon>
        <taxon>Rhizorhabdaceae</taxon>
        <taxon>Edaphosphingomonas</taxon>
    </lineage>
</organism>
<gene>
    <name evidence="2" type="ORF">BHE75_03954</name>
</gene>
<feature type="compositionally biased region" description="Basic and acidic residues" evidence="1">
    <location>
        <begin position="69"/>
        <end position="82"/>
    </location>
</feature>
<dbReference type="AlphaFoldDB" id="A0A1S1HI17"/>
<comment type="caution">
    <text evidence="2">The sequence shown here is derived from an EMBL/GenBank/DDBJ whole genome shotgun (WGS) entry which is preliminary data.</text>
</comment>
<sequence length="281" mass="30929">MAASASSTTPISPRSPRRATEAGPGLDVRGRRWRRRGPQSVMPNSFQHPPIGTGEARSGKPPLQTENGLDSRTDRHSDVGRSENRHLQVVRAESRSALGGVDKFGSRPLLGFSTQLLPVGMRRQSGHSSRGRQPPKTALQTLMEKLTFRHASRRHQAIPQTCTYRSRRGRLRCKTARAQDAISVDASSLRDRADISSTRNAEAVGLSSVGDARHRTPGTDYLVGGAVFSERPWRVSTLLRVLSHRQRRASQRSERHSQRGSSRVYLGGPPEGQVLCPSIEP</sequence>